<dbReference type="InParanoid" id="G3HA44"/>
<evidence type="ECO:0000313" key="1">
    <source>
        <dbReference type="EMBL" id="EGW01856.1"/>
    </source>
</evidence>
<sequence length="57" mass="6434">MKGQGHRRSRRLNLAVVRNLGSGPLLTRTSLGALPIFCYLSSTSRAHWLCDKMSYQE</sequence>
<reference evidence="2" key="1">
    <citation type="journal article" date="2011" name="Nat. Biotechnol.">
        <title>The genomic sequence of the Chinese hamster ovary (CHO)-K1 cell line.</title>
        <authorList>
            <person name="Xu X."/>
            <person name="Nagarajan H."/>
            <person name="Lewis N.E."/>
            <person name="Pan S."/>
            <person name="Cai Z."/>
            <person name="Liu X."/>
            <person name="Chen W."/>
            <person name="Xie M."/>
            <person name="Wang W."/>
            <person name="Hammond S."/>
            <person name="Andersen M.R."/>
            <person name="Neff N."/>
            <person name="Passarelli B."/>
            <person name="Koh W."/>
            <person name="Fan H.C."/>
            <person name="Wang J."/>
            <person name="Gui Y."/>
            <person name="Lee K.H."/>
            <person name="Betenbaugh M.J."/>
            <person name="Quake S.R."/>
            <person name="Famili I."/>
            <person name="Palsson B.O."/>
            <person name="Wang J."/>
        </authorList>
    </citation>
    <scope>NUCLEOTIDE SEQUENCE [LARGE SCALE GENOMIC DNA]</scope>
    <source>
        <strain evidence="2">CHO K1 cell line</strain>
    </source>
</reference>
<evidence type="ECO:0000313" key="2">
    <source>
        <dbReference type="Proteomes" id="UP000001075"/>
    </source>
</evidence>
<gene>
    <name evidence="1" type="ORF">I79_007286</name>
</gene>
<accession>G3HA44</accession>
<proteinExistence type="predicted"/>
<protein>
    <submittedName>
        <fullName evidence="1">Uncharacterized protein</fullName>
    </submittedName>
</protein>
<organism evidence="1 2">
    <name type="scientific">Cricetulus griseus</name>
    <name type="common">Chinese hamster</name>
    <name type="synonym">Cricetulus barabensis griseus</name>
    <dbReference type="NCBI Taxonomy" id="10029"/>
    <lineage>
        <taxon>Eukaryota</taxon>
        <taxon>Metazoa</taxon>
        <taxon>Chordata</taxon>
        <taxon>Craniata</taxon>
        <taxon>Vertebrata</taxon>
        <taxon>Euteleostomi</taxon>
        <taxon>Mammalia</taxon>
        <taxon>Eutheria</taxon>
        <taxon>Euarchontoglires</taxon>
        <taxon>Glires</taxon>
        <taxon>Rodentia</taxon>
        <taxon>Myomorpha</taxon>
        <taxon>Muroidea</taxon>
        <taxon>Cricetidae</taxon>
        <taxon>Cricetinae</taxon>
        <taxon>Cricetulus</taxon>
    </lineage>
</organism>
<dbReference type="AlphaFoldDB" id="G3HA44"/>
<name>G3HA44_CRIGR</name>
<dbReference type="Proteomes" id="UP000001075">
    <property type="component" value="Unassembled WGS sequence"/>
</dbReference>
<dbReference type="EMBL" id="JH000243">
    <property type="protein sequence ID" value="EGW01856.1"/>
    <property type="molecule type" value="Genomic_DNA"/>
</dbReference>